<name>D7MMW6_ARALL</name>
<sequence>MNLLAFVIGDKGVGKSSLVTKFADDNSPRATYDRISLEHKIEIDIDGRKWMLKIIRGNKTWNCNNKYYYQVACCVLVYDVYNRTSFDNLTKHIDDFVALAHPKAYKFKFVVLGNKIDMRRERAVHKEEALQWCYHNRDALYFETSAIEGDNVAAAFDQIARCATDYIPHLVGGQLYNLQDIVDQHN</sequence>
<dbReference type="KEGG" id="aly:9300897"/>
<dbReference type="eggNOG" id="KOG0394">
    <property type="taxonomic scope" value="Eukaryota"/>
</dbReference>
<dbReference type="PANTHER" id="PTHR47981">
    <property type="entry name" value="RAB FAMILY"/>
    <property type="match status" value="1"/>
</dbReference>
<dbReference type="GO" id="GO:0005829">
    <property type="term" value="C:cytosol"/>
    <property type="evidence" value="ECO:0007669"/>
    <property type="project" value="GOC"/>
</dbReference>
<keyword evidence="3" id="KW-0547">Nucleotide-binding</keyword>
<dbReference type="AlphaFoldDB" id="D7MMW6"/>
<dbReference type="Proteomes" id="UP000008694">
    <property type="component" value="Unassembled WGS sequence"/>
</dbReference>
<dbReference type="OrthoDB" id="10512495at2759"/>
<dbReference type="GO" id="GO:0003924">
    <property type="term" value="F:GTPase activity"/>
    <property type="evidence" value="ECO:0007669"/>
    <property type="project" value="InterPro"/>
</dbReference>
<dbReference type="HOGENOM" id="CLU_041217_10_6_1"/>
<evidence type="ECO:0000256" key="1">
    <source>
        <dbReference type="ARBA" id="ARBA00006270"/>
    </source>
</evidence>
<keyword evidence="7" id="KW-0636">Prenylation</keyword>
<dbReference type="GO" id="GO:0045335">
    <property type="term" value="C:phagocytic vesicle"/>
    <property type="evidence" value="ECO:0007669"/>
    <property type="project" value="TreeGrafter"/>
</dbReference>
<dbReference type="GO" id="GO:0042147">
    <property type="term" value="P:retrograde transport, endosome to Golgi"/>
    <property type="evidence" value="ECO:0007669"/>
    <property type="project" value="TreeGrafter"/>
</dbReference>
<dbReference type="SMART" id="SM00174">
    <property type="entry name" value="RHO"/>
    <property type="match status" value="1"/>
</dbReference>
<comment type="similarity">
    <text evidence="1">Belongs to the small GTPase superfamily. Rab family.</text>
</comment>
<dbReference type="GO" id="GO:0015031">
    <property type="term" value="P:protein transport"/>
    <property type="evidence" value="ECO:0007669"/>
    <property type="project" value="UniProtKB-KW"/>
</dbReference>
<dbReference type="PANTHER" id="PTHR47981:SF1">
    <property type="entry name" value="RE17845P"/>
    <property type="match status" value="1"/>
</dbReference>
<dbReference type="Pfam" id="PF00071">
    <property type="entry name" value="Ras"/>
    <property type="match status" value="1"/>
</dbReference>
<organism evidence="10">
    <name type="scientific">Arabidopsis lyrata subsp. lyrata</name>
    <name type="common">Lyre-leaved rock-cress</name>
    <dbReference type="NCBI Taxonomy" id="81972"/>
    <lineage>
        <taxon>Eukaryota</taxon>
        <taxon>Viridiplantae</taxon>
        <taxon>Streptophyta</taxon>
        <taxon>Embryophyta</taxon>
        <taxon>Tracheophyta</taxon>
        <taxon>Spermatophyta</taxon>
        <taxon>Magnoliopsida</taxon>
        <taxon>eudicotyledons</taxon>
        <taxon>Gunneridae</taxon>
        <taxon>Pentapetalae</taxon>
        <taxon>rosids</taxon>
        <taxon>malvids</taxon>
        <taxon>Brassicales</taxon>
        <taxon>Brassicaceae</taxon>
        <taxon>Camelineae</taxon>
        <taxon>Arabidopsis</taxon>
    </lineage>
</organism>
<dbReference type="STRING" id="81972.D7MMW6"/>
<dbReference type="GO" id="GO:0005770">
    <property type="term" value="C:late endosome"/>
    <property type="evidence" value="ECO:0007669"/>
    <property type="project" value="TreeGrafter"/>
</dbReference>
<dbReference type="EMBL" id="GL348720">
    <property type="protein sequence ID" value="EFH42771.1"/>
    <property type="molecule type" value="Genomic_DNA"/>
</dbReference>
<gene>
    <name evidence="9" type="ORF">ARALYDRAFT_685984</name>
</gene>
<dbReference type="SMART" id="SM00173">
    <property type="entry name" value="RAS"/>
    <property type="match status" value="1"/>
</dbReference>
<evidence type="ECO:0000256" key="5">
    <source>
        <dbReference type="ARBA" id="ARBA00023134"/>
    </source>
</evidence>
<keyword evidence="4" id="KW-0653">Protein transport</keyword>
<accession>D7MMW6</accession>
<evidence type="ECO:0000256" key="6">
    <source>
        <dbReference type="ARBA" id="ARBA00023288"/>
    </source>
</evidence>
<evidence type="ECO:0000256" key="2">
    <source>
        <dbReference type="ARBA" id="ARBA00022481"/>
    </source>
</evidence>
<dbReference type="GO" id="GO:0005525">
    <property type="term" value="F:GTP binding"/>
    <property type="evidence" value="ECO:0007669"/>
    <property type="project" value="UniProtKB-KW"/>
</dbReference>
<dbReference type="InterPro" id="IPR001806">
    <property type="entry name" value="Small_GTPase"/>
</dbReference>
<evidence type="ECO:0000313" key="10">
    <source>
        <dbReference type="Proteomes" id="UP000008694"/>
    </source>
</evidence>
<evidence type="ECO:0000256" key="7">
    <source>
        <dbReference type="ARBA" id="ARBA00023289"/>
    </source>
</evidence>
<comment type="subcellular location">
    <subcellularLocation>
        <location evidence="8">Endomembrane system</location>
        <topology evidence="8">Lipid-anchor</topology>
        <orientation evidence="8">Cytoplasmic side</orientation>
    </subcellularLocation>
</comment>
<evidence type="ECO:0000256" key="3">
    <source>
        <dbReference type="ARBA" id="ARBA00022741"/>
    </source>
</evidence>
<dbReference type="SUPFAM" id="SSF52540">
    <property type="entry name" value="P-loop containing nucleoside triphosphate hydrolases"/>
    <property type="match status" value="1"/>
</dbReference>
<keyword evidence="4" id="KW-0813">Transport</keyword>
<keyword evidence="2" id="KW-0488">Methylation</keyword>
<dbReference type="InterPro" id="IPR027417">
    <property type="entry name" value="P-loop_NTPase"/>
</dbReference>
<dbReference type="PROSITE" id="PS51419">
    <property type="entry name" value="RAB"/>
    <property type="match status" value="1"/>
</dbReference>
<keyword evidence="5" id="KW-0342">GTP-binding</keyword>
<evidence type="ECO:0000256" key="8">
    <source>
        <dbReference type="ARBA" id="ARBA00046278"/>
    </source>
</evidence>
<proteinExistence type="inferred from homology"/>
<dbReference type="Gene3D" id="3.40.50.300">
    <property type="entry name" value="P-loop containing nucleotide triphosphate hydrolases"/>
    <property type="match status" value="1"/>
</dbReference>
<protein>
    <submittedName>
        <fullName evidence="9">Predicted protein</fullName>
    </submittedName>
</protein>
<evidence type="ECO:0000313" key="9">
    <source>
        <dbReference type="EMBL" id="EFH42771.1"/>
    </source>
</evidence>
<dbReference type="Gramene" id="Al_scaffold_0008_2804">
    <property type="protein sequence ID" value="Al_scaffold_0008_2804"/>
    <property type="gene ID" value="Al_scaffold_0008_2804"/>
</dbReference>
<dbReference type="PRINTS" id="PR00449">
    <property type="entry name" value="RASTRNSFRMNG"/>
</dbReference>
<feature type="non-terminal residue" evidence="9">
    <location>
        <position position="186"/>
    </location>
</feature>
<keyword evidence="10" id="KW-1185">Reference proteome</keyword>
<evidence type="ECO:0000256" key="4">
    <source>
        <dbReference type="ARBA" id="ARBA00022927"/>
    </source>
</evidence>
<keyword evidence="6" id="KW-0449">Lipoprotein</keyword>
<dbReference type="GO" id="GO:0005764">
    <property type="term" value="C:lysosome"/>
    <property type="evidence" value="ECO:0007669"/>
    <property type="project" value="TreeGrafter"/>
</dbReference>
<reference evidence="10" key="1">
    <citation type="journal article" date="2011" name="Nat. Genet.">
        <title>The Arabidopsis lyrata genome sequence and the basis of rapid genome size change.</title>
        <authorList>
            <person name="Hu T.T."/>
            <person name="Pattyn P."/>
            <person name="Bakker E.G."/>
            <person name="Cao J."/>
            <person name="Cheng J.-F."/>
            <person name="Clark R.M."/>
            <person name="Fahlgren N."/>
            <person name="Fawcett J.A."/>
            <person name="Grimwood J."/>
            <person name="Gundlach H."/>
            <person name="Haberer G."/>
            <person name="Hollister J.D."/>
            <person name="Ossowski S."/>
            <person name="Ottilar R.P."/>
            <person name="Salamov A.A."/>
            <person name="Schneeberger K."/>
            <person name="Spannagl M."/>
            <person name="Wang X."/>
            <person name="Yang L."/>
            <person name="Nasrallah M.E."/>
            <person name="Bergelson J."/>
            <person name="Carrington J.C."/>
            <person name="Gaut B.S."/>
            <person name="Schmutz J."/>
            <person name="Mayer K.F.X."/>
            <person name="Van de Peer Y."/>
            <person name="Grigoriev I.V."/>
            <person name="Nordborg M."/>
            <person name="Weigel D."/>
            <person name="Guo Y.-L."/>
        </authorList>
    </citation>
    <scope>NUCLEOTIDE SEQUENCE [LARGE SCALE GENOMIC DNA]</scope>
    <source>
        <strain evidence="10">cv. MN47</strain>
    </source>
</reference>
<dbReference type="SMART" id="SM00175">
    <property type="entry name" value="RAB"/>
    <property type="match status" value="1"/>
</dbReference>